<dbReference type="Pfam" id="PF00149">
    <property type="entry name" value="Metallophos"/>
    <property type="match status" value="1"/>
</dbReference>
<reference evidence="2 3" key="1">
    <citation type="submission" date="2018-11" db="EMBL/GenBank/DDBJ databases">
        <title>Genomes From Bacteria Associated with the Canine Oral Cavity: a Test Case for Automated Genome-Based Taxonomic Assignment.</title>
        <authorList>
            <person name="Coil D.A."/>
            <person name="Jospin G."/>
            <person name="Darling A.E."/>
            <person name="Wallis C."/>
            <person name="Davis I.J."/>
            <person name="Harris S."/>
            <person name="Eisen J.A."/>
            <person name="Holcombe L.J."/>
            <person name="O'Flynn C."/>
        </authorList>
    </citation>
    <scope>NUCLEOTIDE SEQUENCE [LARGE SCALE GENOMIC DNA]</scope>
    <source>
        <strain evidence="2 3">OH5050</strain>
    </source>
</reference>
<dbReference type="Gene3D" id="3.60.21.10">
    <property type="match status" value="1"/>
</dbReference>
<name>A0A3P1V4G0_9ACTO</name>
<dbReference type="SUPFAM" id="SSF56300">
    <property type="entry name" value="Metallo-dependent phosphatases"/>
    <property type="match status" value="1"/>
</dbReference>
<dbReference type="AlphaFoldDB" id="A0A3P1V4G0"/>
<dbReference type="GO" id="GO:0008758">
    <property type="term" value="F:UDP-2,3-diacylglucosamine hydrolase activity"/>
    <property type="evidence" value="ECO:0007669"/>
    <property type="project" value="TreeGrafter"/>
</dbReference>
<proteinExistence type="predicted"/>
<gene>
    <name evidence="2" type="ORF">EII10_09155</name>
</gene>
<comment type="caution">
    <text evidence="2">The sequence shown here is derived from an EMBL/GenBank/DDBJ whole genome shotgun (WGS) entry which is preliminary data.</text>
</comment>
<dbReference type="EMBL" id="RQZC01000016">
    <property type="protein sequence ID" value="RRD28556.1"/>
    <property type="molecule type" value="Genomic_DNA"/>
</dbReference>
<dbReference type="RefSeq" id="WP_124934203.1">
    <property type="nucleotide sequence ID" value="NZ_RQZC01000016.1"/>
</dbReference>
<dbReference type="InterPro" id="IPR051158">
    <property type="entry name" value="Metallophosphoesterase_sf"/>
</dbReference>
<dbReference type="Proteomes" id="UP000271272">
    <property type="component" value="Unassembled WGS sequence"/>
</dbReference>
<feature type="domain" description="Calcineurin-like phosphoesterase" evidence="1">
    <location>
        <begin position="51"/>
        <end position="254"/>
    </location>
</feature>
<keyword evidence="3" id="KW-1185">Reference proteome</keyword>
<dbReference type="OrthoDB" id="9780884at2"/>
<dbReference type="PANTHER" id="PTHR31302:SF20">
    <property type="entry name" value="CONSERVED PROTEIN"/>
    <property type="match status" value="1"/>
</dbReference>
<evidence type="ECO:0000259" key="1">
    <source>
        <dbReference type="Pfam" id="PF00149"/>
    </source>
</evidence>
<dbReference type="GO" id="GO:0016020">
    <property type="term" value="C:membrane"/>
    <property type="evidence" value="ECO:0007669"/>
    <property type="project" value="GOC"/>
</dbReference>
<accession>A0A3P1V4G0</accession>
<sequence length="342" mass="36458">MPRSLARAALGALGTTAALGSAVLAYSLIEARRPVLRRIDVPVLASGEEPLTILHLSDLHLTDRTEWLVEWVRDLAGQRPDVVINTGDNLSLASGLEPLRRALEPFLDLPGAFVMGDHDYRSTVFKLPSRYLLRDPRTANDPDREARIEALPWEEVRDLQACGGWADLTNRREFLAVRGRRIELVGVDDPHADRDRFPDAQPVQAGSLAAALPSVRDASGRTLRLGLLHAPYRRVLDAMVADGVDLALAGHTHGGQLCVPGYGALVTNCDLDTGRASGLSRWPDGAGAPGSGWAPAGMADDGAAAGQPGMFLHVSAGLGTSPFTPVRIACPPQAALLTLRPA</sequence>
<protein>
    <submittedName>
        <fullName evidence="2">Metallophosphoesterase</fullName>
    </submittedName>
</protein>
<dbReference type="GO" id="GO:0009245">
    <property type="term" value="P:lipid A biosynthetic process"/>
    <property type="evidence" value="ECO:0007669"/>
    <property type="project" value="TreeGrafter"/>
</dbReference>
<dbReference type="PANTHER" id="PTHR31302">
    <property type="entry name" value="TRANSMEMBRANE PROTEIN WITH METALLOPHOSPHOESTERASE DOMAIN-RELATED"/>
    <property type="match status" value="1"/>
</dbReference>
<dbReference type="InterPro" id="IPR004843">
    <property type="entry name" value="Calcineurin-like_PHP"/>
</dbReference>
<evidence type="ECO:0000313" key="3">
    <source>
        <dbReference type="Proteomes" id="UP000271272"/>
    </source>
</evidence>
<evidence type="ECO:0000313" key="2">
    <source>
        <dbReference type="EMBL" id="RRD28556.1"/>
    </source>
</evidence>
<dbReference type="InterPro" id="IPR029052">
    <property type="entry name" value="Metallo-depent_PP-like"/>
</dbReference>
<organism evidence="2 3">
    <name type="scientific">Actinomyces bowdenii</name>
    <dbReference type="NCBI Taxonomy" id="131109"/>
    <lineage>
        <taxon>Bacteria</taxon>
        <taxon>Bacillati</taxon>
        <taxon>Actinomycetota</taxon>
        <taxon>Actinomycetes</taxon>
        <taxon>Actinomycetales</taxon>
        <taxon>Actinomycetaceae</taxon>
        <taxon>Actinomyces</taxon>
    </lineage>
</organism>